<comment type="catalytic activity">
    <reaction evidence="7">
        <text>L-arginyl-[protein] + 2 S-adenosyl-L-methionine = N(omega),N(omega)'-dimethyl-L-arginyl-[protein] + 2 S-adenosyl-L-homocysteine + 2 H(+)</text>
        <dbReference type="Rhea" id="RHEA:48108"/>
        <dbReference type="Rhea" id="RHEA-COMP:10532"/>
        <dbReference type="Rhea" id="RHEA-COMP:11992"/>
        <dbReference type="ChEBI" id="CHEBI:15378"/>
        <dbReference type="ChEBI" id="CHEBI:29965"/>
        <dbReference type="ChEBI" id="CHEBI:57856"/>
        <dbReference type="ChEBI" id="CHEBI:59789"/>
        <dbReference type="ChEBI" id="CHEBI:88221"/>
        <dbReference type="EC" id="2.1.1.320"/>
    </reaction>
</comment>
<dbReference type="SMR" id="A0A482XKR4"/>
<evidence type="ECO:0000259" key="14">
    <source>
        <dbReference type="Pfam" id="PF17286"/>
    </source>
</evidence>
<gene>
    <name evidence="15" type="ORF">LSTR_LSTR013098</name>
</gene>
<feature type="active site" description="Proton donor/acceptor" evidence="9">
    <location>
        <position position="434"/>
    </location>
</feature>
<dbReference type="Gene3D" id="3.20.20.150">
    <property type="entry name" value="Divalent-metal-dependent TIM barrel enzymes"/>
    <property type="match status" value="1"/>
</dbReference>
<keyword evidence="6" id="KW-0804">Transcription</keyword>
<evidence type="ECO:0000256" key="4">
    <source>
        <dbReference type="ARBA" id="ARBA00022853"/>
    </source>
</evidence>
<protein>
    <recommendedName>
        <fullName evidence="8">Protein arginine N-methyltransferase</fullName>
    </recommendedName>
</protein>
<dbReference type="InterPro" id="IPR025799">
    <property type="entry name" value="Arg_MeTrfase"/>
</dbReference>
<evidence type="ECO:0000256" key="10">
    <source>
        <dbReference type="PIRSR" id="PIRSR015894-2"/>
    </source>
</evidence>
<dbReference type="Pfam" id="PF17285">
    <property type="entry name" value="PRMT5_TIM"/>
    <property type="match status" value="1"/>
</dbReference>
<feature type="binding site" evidence="10">
    <location>
        <position position="320"/>
    </location>
    <ligand>
        <name>S-adenosyl-L-methionine</name>
        <dbReference type="ChEBI" id="CHEBI:59789"/>
    </ligand>
</feature>
<dbReference type="PROSITE" id="PS51678">
    <property type="entry name" value="SAM_MT_PRMT"/>
    <property type="match status" value="1"/>
</dbReference>
<keyword evidence="3 8" id="KW-0949">S-adenosyl-L-methionine</keyword>
<keyword evidence="2 8" id="KW-0808">Transferase</keyword>
<dbReference type="EMBL" id="QKKF02007140">
    <property type="protein sequence ID" value="RZF46140.1"/>
    <property type="molecule type" value="Genomic_DNA"/>
</dbReference>
<dbReference type="FunFam" id="2.70.160.11:FF:000003">
    <property type="entry name" value="Protein arginine N-methyltransferase 5"/>
    <property type="match status" value="1"/>
</dbReference>
<evidence type="ECO:0000259" key="12">
    <source>
        <dbReference type="Pfam" id="PF05185"/>
    </source>
</evidence>
<dbReference type="InterPro" id="IPR035247">
    <property type="entry name" value="PRMT5_TIM"/>
</dbReference>
<feature type="domain" description="PRMT5 arginine-N-methyltransferase" evidence="12">
    <location>
        <begin position="295"/>
        <end position="463"/>
    </location>
</feature>
<dbReference type="PANTHER" id="PTHR10738">
    <property type="entry name" value="PROTEIN ARGININE N-METHYLTRANSFERASE 5"/>
    <property type="match status" value="1"/>
</dbReference>
<dbReference type="Gene3D" id="3.40.50.150">
    <property type="entry name" value="Vaccinia Virus protein VP39"/>
    <property type="match status" value="1"/>
</dbReference>
<evidence type="ECO:0000313" key="15">
    <source>
        <dbReference type="EMBL" id="RZF46140.1"/>
    </source>
</evidence>
<dbReference type="GO" id="GO:0006355">
    <property type="term" value="P:regulation of DNA-templated transcription"/>
    <property type="evidence" value="ECO:0007669"/>
    <property type="project" value="TreeGrafter"/>
</dbReference>
<evidence type="ECO:0000256" key="2">
    <source>
        <dbReference type="ARBA" id="ARBA00022679"/>
    </source>
</evidence>
<comment type="caution">
    <text evidence="15">The sequence shown here is derived from an EMBL/GenBank/DDBJ whole genome shotgun (WGS) entry which is preliminary data.</text>
</comment>
<keyword evidence="4" id="KW-0156">Chromatin regulator</keyword>
<evidence type="ECO:0000256" key="7">
    <source>
        <dbReference type="ARBA" id="ARBA00048612"/>
    </source>
</evidence>
<dbReference type="FunFam" id="3.40.50.150:FF:000029">
    <property type="entry name" value="Protein arginine N-methyltransferase 5"/>
    <property type="match status" value="1"/>
</dbReference>
<dbReference type="GO" id="GO:0032259">
    <property type="term" value="P:methylation"/>
    <property type="evidence" value="ECO:0007669"/>
    <property type="project" value="UniProtKB-KW"/>
</dbReference>
<dbReference type="GO" id="GO:0005829">
    <property type="term" value="C:cytosol"/>
    <property type="evidence" value="ECO:0007669"/>
    <property type="project" value="TreeGrafter"/>
</dbReference>
<dbReference type="InParanoid" id="A0A482XKR4"/>
<comment type="similarity">
    <text evidence="8">Belongs to the class I-like SAM-binding methyltransferase superfamily.</text>
</comment>
<evidence type="ECO:0000256" key="11">
    <source>
        <dbReference type="PIRSR" id="PIRSR015894-3"/>
    </source>
</evidence>
<proteinExistence type="inferred from homology"/>
<keyword evidence="16" id="KW-1185">Reference proteome</keyword>
<dbReference type="STRING" id="195883.A0A482XKR4"/>
<feature type="site" description="Critical for specifying symmetric addition of methyl groups" evidence="11">
    <location>
        <position position="323"/>
    </location>
</feature>
<evidence type="ECO:0000256" key="1">
    <source>
        <dbReference type="ARBA" id="ARBA00022603"/>
    </source>
</evidence>
<dbReference type="Pfam" id="PF17286">
    <property type="entry name" value="PRMT5_C"/>
    <property type="match status" value="1"/>
</dbReference>
<name>A0A482XKR4_LAOST</name>
<evidence type="ECO:0000256" key="6">
    <source>
        <dbReference type="ARBA" id="ARBA00023163"/>
    </source>
</evidence>
<evidence type="ECO:0000256" key="3">
    <source>
        <dbReference type="ARBA" id="ARBA00022691"/>
    </source>
</evidence>
<keyword evidence="1 8" id="KW-0489">Methyltransferase</keyword>
<dbReference type="InterPro" id="IPR029063">
    <property type="entry name" value="SAM-dependent_MTases_sf"/>
</dbReference>
<dbReference type="SUPFAM" id="SSF53335">
    <property type="entry name" value="S-adenosyl-L-methionine-dependent methyltransferases"/>
    <property type="match status" value="1"/>
</dbReference>
<evidence type="ECO:0000259" key="13">
    <source>
        <dbReference type="Pfam" id="PF17285"/>
    </source>
</evidence>
<dbReference type="InterPro" id="IPR035248">
    <property type="entry name" value="PRMT5_C"/>
</dbReference>
<organism evidence="15 16">
    <name type="scientific">Laodelphax striatellus</name>
    <name type="common">Small brown planthopper</name>
    <name type="synonym">Delphax striatella</name>
    <dbReference type="NCBI Taxonomy" id="195883"/>
    <lineage>
        <taxon>Eukaryota</taxon>
        <taxon>Metazoa</taxon>
        <taxon>Ecdysozoa</taxon>
        <taxon>Arthropoda</taxon>
        <taxon>Hexapoda</taxon>
        <taxon>Insecta</taxon>
        <taxon>Pterygota</taxon>
        <taxon>Neoptera</taxon>
        <taxon>Paraneoptera</taxon>
        <taxon>Hemiptera</taxon>
        <taxon>Auchenorrhyncha</taxon>
        <taxon>Fulgoroidea</taxon>
        <taxon>Delphacidae</taxon>
        <taxon>Criomorphinae</taxon>
        <taxon>Laodelphax</taxon>
    </lineage>
</organism>
<dbReference type="GO" id="GO:0035243">
    <property type="term" value="F:protein-arginine omega-N symmetric methyltransferase activity"/>
    <property type="evidence" value="ECO:0007669"/>
    <property type="project" value="UniProtKB-EC"/>
</dbReference>
<feature type="domain" description="PRMT5 oligomerisation" evidence="14">
    <location>
        <begin position="466"/>
        <end position="634"/>
    </location>
</feature>
<evidence type="ECO:0000256" key="9">
    <source>
        <dbReference type="PIRSR" id="PIRSR015894-1"/>
    </source>
</evidence>
<dbReference type="PIRSF" id="PIRSF015894">
    <property type="entry name" value="Skb1_MeTrfase"/>
    <property type="match status" value="1"/>
</dbReference>
<dbReference type="GO" id="GO:0044020">
    <property type="term" value="F:histone H4R3 methyltransferase activity"/>
    <property type="evidence" value="ECO:0007669"/>
    <property type="project" value="UniProtKB-ARBA"/>
</dbReference>
<feature type="active site" description="Proton donor/acceptor" evidence="9">
    <location>
        <position position="443"/>
    </location>
</feature>
<feature type="binding site" evidence="10">
    <location>
        <begin position="416"/>
        <end position="417"/>
    </location>
    <ligand>
        <name>S-adenosyl-L-methionine</name>
        <dbReference type="ChEBI" id="CHEBI:59789"/>
    </ligand>
</feature>
<dbReference type="FunCoup" id="A0A482XKR4">
    <property type="interactions" value="2021"/>
</dbReference>
<dbReference type="Gene3D" id="2.70.160.11">
    <property type="entry name" value="Hnrnp arginine n-methyltransferase1"/>
    <property type="match status" value="1"/>
</dbReference>
<dbReference type="OrthoDB" id="1368803at2759"/>
<dbReference type="PANTHER" id="PTHR10738:SF0">
    <property type="entry name" value="PROTEIN ARGININE N-METHYLTRANSFERASE 5"/>
    <property type="match status" value="1"/>
</dbReference>
<reference evidence="15 16" key="1">
    <citation type="journal article" date="2017" name="Gigascience">
        <title>Genome sequence of the small brown planthopper, Laodelphax striatellus.</title>
        <authorList>
            <person name="Zhu J."/>
            <person name="Jiang F."/>
            <person name="Wang X."/>
            <person name="Yang P."/>
            <person name="Bao Y."/>
            <person name="Zhao W."/>
            <person name="Wang W."/>
            <person name="Lu H."/>
            <person name="Wang Q."/>
            <person name="Cui N."/>
            <person name="Li J."/>
            <person name="Chen X."/>
            <person name="Luo L."/>
            <person name="Yu J."/>
            <person name="Kang L."/>
            <person name="Cui F."/>
        </authorList>
    </citation>
    <scope>NUCLEOTIDE SEQUENCE [LARGE SCALE GENOMIC DNA]</scope>
    <source>
        <strain evidence="15">Lst14</strain>
    </source>
</reference>
<dbReference type="InterPro" id="IPR007857">
    <property type="entry name" value="Arg_MeTrfase_PRMT5"/>
</dbReference>
<feature type="binding site" evidence="10">
    <location>
        <position position="388"/>
    </location>
    <ligand>
        <name>S-adenosyl-L-methionine</name>
        <dbReference type="ChEBI" id="CHEBI:59789"/>
    </ligand>
</feature>
<evidence type="ECO:0000256" key="5">
    <source>
        <dbReference type="ARBA" id="ARBA00023015"/>
    </source>
</evidence>
<dbReference type="Proteomes" id="UP000291343">
    <property type="component" value="Unassembled WGS sequence"/>
</dbReference>
<dbReference type="GO" id="GO:0005634">
    <property type="term" value="C:nucleus"/>
    <property type="evidence" value="ECO:0007669"/>
    <property type="project" value="TreeGrafter"/>
</dbReference>
<accession>A0A482XKR4</accession>
<feature type="domain" description="PRMT5 TIM barrel" evidence="13">
    <location>
        <begin position="32"/>
        <end position="285"/>
    </location>
</feature>
<dbReference type="AlphaFoldDB" id="A0A482XKR4"/>
<sequence length="637" mass="72725">MTNNDNRMVTVTIDYPSVSCLKTTFDEASKNGFAYICAPLAHSLFRREFFHGKSKNRKGPFTRSDLCLSSFEDWAAVIGKISPYINCDTSNEYNRKTSEATLKQELSYACHLSLPAVIIPVNGPNVTNLSRVILSKLVPTTSIQIWIKVPLCDPVKQKKCFYQGEDEESEPTESEANDTWHWWNNLRTMTDSNKRVCVCVEVGGDVPAADGAVMRRWLGEPLRAVLLPTHVFVTNRKGFPVLTKPHQALVRQVASHCHDINFVVTGACRHQHFDLYLKYIGYLVQQKESTDPLATFTEGYEDFLQYPLQPLADNLESQTYEVFEKDPIKYNKYQEAIYHALLDRVPFEEKETSVQVVMVVGAGRGPLVTAALNAARKAQRRVKVYAVEKNPNAVVTLETKQVEEWRGEAVTVVSSDMRLFRPPADQLADLLVSELLGSFGDNELSPECLDGARHLMKDDAISIPCSYTSYLSPIQSMRLYNEVRGYKERIIVKESHFEMPYVVHQKNRFTIDQPQPLFTFHHPNTDEVPDNTRYKQLTFDVKTTSILHGFSGYFSTVLYKDTTLSIHPDTHSPGMFSWFPIYFPIKEPVHLKAGKKLIVNFWRLIDKEKVWYEWNISAPTPIPIHNPNGRSYSIKLH</sequence>
<keyword evidence="5" id="KW-0805">Transcription regulation</keyword>
<dbReference type="FunFam" id="3.20.20.150:FF:000008">
    <property type="entry name" value="Protein arginine N-methyltransferase 5"/>
    <property type="match status" value="1"/>
</dbReference>
<feature type="binding site" evidence="10">
    <location>
        <begin position="329"/>
        <end position="330"/>
    </location>
    <ligand>
        <name>S-adenosyl-L-methionine</name>
        <dbReference type="ChEBI" id="CHEBI:59789"/>
    </ligand>
</feature>
<evidence type="ECO:0000256" key="8">
    <source>
        <dbReference type="PIRNR" id="PIRNR015894"/>
    </source>
</evidence>
<dbReference type="Pfam" id="PF05185">
    <property type="entry name" value="PRMT5"/>
    <property type="match status" value="1"/>
</dbReference>
<evidence type="ECO:0000313" key="16">
    <source>
        <dbReference type="Proteomes" id="UP000291343"/>
    </source>
</evidence>
<dbReference type="InterPro" id="IPR035075">
    <property type="entry name" value="PRMT5"/>
</dbReference>